<proteinExistence type="predicted"/>
<dbReference type="RefSeq" id="WP_269283564.1">
    <property type="nucleotide sequence ID" value="NZ_JAPVOI010000004.1"/>
</dbReference>
<sequence>MARRVDKWRIAVRVLAAFALVFLSFAHKPALSKAPNPAVAADYLLPDGTFADICFGTEGIDHDTGQDKSSGIAPICEACRLAGSVLLPAPPEQGAPAENGNWLAKAPIGNAEVALAPLRLLPPSRGPPTFVVTFS</sequence>
<dbReference type="Proteomes" id="UP001079430">
    <property type="component" value="Unassembled WGS sequence"/>
</dbReference>
<protein>
    <recommendedName>
        <fullName evidence="3">DUF2946 family protein</fullName>
    </recommendedName>
</protein>
<evidence type="ECO:0008006" key="3">
    <source>
        <dbReference type="Google" id="ProtNLM"/>
    </source>
</evidence>
<gene>
    <name evidence="1" type="ORF">O3W52_22800</name>
</gene>
<dbReference type="EMBL" id="JAPVOI010000004">
    <property type="protein sequence ID" value="MCZ4092795.1"/>
    <property type="molecule type" value="Genomic_DNA"/>
</dbReference>
<organism evidence="1 2">
    <name type="scientific">Sinorhizobium psoraleae</name>
    <dbReference type="NCBI Taxonomy" id="520838"/>
    <lineage>
        <taxon>Bacteria</taxon>
        <taxon>Pseudomonadati</taxon>
        <taxon>Pseudomonadota</taxon>
        <taxon>Alphaproteobacteria</taxon>
        <taxon>Hyphomicrobiales</taxon>
        <taxon>Rhizobiaceae</taxon>
        <taxon>Sinorhizobium/Ensifer group</taxon>
        <taxon>Sinorhizobium</taxon>
    </lineage>
</organism>
<accession>A0ABT4KLE5</accession>
<keyword evidence="2" id="KW-1185">Reference proteome</keyword>
<evidence type="ECO:0000313" key="1">
    <source>
        <dbReference type="EMBL" id="MCZ4092795.1"/>
    </source>
</evidence>
<name>A0ABT4KLE5_9HYPH</name>
<reference evidence="1" key="1">
    <citation type="submission" date="2022-10" db="EMBL/GenBank/DDBJ databases">
        <title>Whole genome sequencing of three plant growth promoting bacteria isolated from Vachellia tortilis subsp. raddiana in Morocco.</title>
        <authorList>
            <person name="Hnini M."/>
            <person name="Zouagui R."/>
            <person name="Zouagui H."/>
            <person name="Chemao Elfihri M.-W."/>
            <person name="Ibrahimi A."/>
            <person name="Sbabou L."/>
            <person name="Aurag J."/>
        </authorList>
    </citation>
    <scope>NUCLEOTIDE SEQUENCE</scope>
    <source>
        <strain evidence="1">LMR678</strain>
    </source>
</reference>
<comment type="caution">
    <text evidence="1">The sequence shown here is derived from an EMBL/GenBank/DDBJ whole genome shotgun (WGS) entry which is preliminary data.</text>
</comment>
<evidence type="ECO:0000313" key="2">
    <source>
        <dbReference type="Proteomes" id="UP001079430"/>
    </source>
</evidence>